<feature type="signal peptide" evidence="1">
    <location>
        <begin position="1"/>
        <end position="20"/>
    </location>
</feature>
<dbReference type="Pfam" id="PF19834">
    <property type="entry name" value="DUF6314"/>
    <property type="match status" value="1"/>
</dbReference>
<dbReference type="InterPro" id="IPR045632">
    <property type="entry name" value="DUF6314"/>
</dbReference>
<evidence type="ECO:0000256" key="1">
    <source>
        <dbReference type="SAM" id="SignalP"/>
    </source>
</evidence>
<protein>
    <recommendedName>
        <fullName evidence="2">DUF6314 domain-containing protein</fullName>
    </recommendedName>
</protein>
<evidence type="ECO:0000313" key="3">
    <source>
        <dbReference type="EMBL" id="CAD8441445.1"/>
    </source>
</evidence>
<gene>
    <name evidence="3" type="ORF">LAMO00422_LOCUS6287</name>
</gene>
<proteinExistence type="predicted"/>
<dbReference type="EMBL" id="HBEM01009012">
    <property type="protein sequence ID" value="CAD8441445.1"/>
    <property type="molecule type" value="Transcribed_RNA"/>
</dbReference>
<dbReference type="PANTHER" id="PTHR36395">
    <property type="entry name" value="RING-H2 ZINC FINGER PROTEIN"/>
    <property type="match status" value="1"/>
</dbReference>
<name>A0A7S0D4W5_9EUKA</name>
<reference evidence="3" key="1">
    <citation type="submission" date="2021-01" db="EMBL/GenBank/DDBJ databases">
        <authorList>
            <person name="Corre E."/>
            <person name="Pelletier E."/>
            <person name="Niang G."/>
            <person name="Scheremetjew M."/>
            <person name="Finn R."/>
            <person name="Kale V."/>
            <person name="Holt S."/>
            <person name="Cochrane G."/>
            <person name="Meng A."/>
            <person name="Brown T."/>
            <person name="Cohen L."/>
        </authorList>
    </citation>
    <scope>NUCLEOTIDE SEQUENCE</scope>
    <source>
        <strain evidence="3">CCMP2058</strain>
    </source>
</reference>
<keyword evidence="1" id="KW-0732">Signal</keyword>
<sequence>MRGMFGQAVYLPILLTLAGSHGPTVSRGRAAVRNRLMVGSSIRVGSALRALRRSPVHMKGRARSTNVSSGSPKRIMPAETMLVREEMGKGDFDSPESLARFLELNGLDLSVWGKGTAKSVVSLWNELEARESLIKIKRATEERSGSKLLRQVQVVRVVVRRDLMDPYVLVENSQLLNDGRMRHRGTVMAEKMQSGESAVQAAERGLIEELDGVVTGTGDIKSLHPMQGTTTEIRKSNSYPGLDSLYDLHQVGAVIPCLPTGKFQTTEGHPGTLKRIFWGWHDTRLSPPPMGKHIHPVGVSNLREFLKGSWAFNRTMDSPGMQSVYMDGIATFNGISPEKPFATHKGTSKSLKDIISETHTRLIYSETGSLLLNGIEVKSSRKLAYDFSSEDLSTAVVSFLDGPSKDSVFHMLDLKSGRWEPRHLCGEDLYRGRITVFPGNVGQHPYWEAVWHVSGPKKQQTIRTKYVLMAPN</sequence>
<dbReference type="PANTHER" id="PTHR36395:SF1">
    <property type="entry name" value="RING-H2 ZINC FINGER PROTEIN"/>
    <property type="match status" value="1"/>
</dbReference>
<feature type="chain" id="PRO_5031504915" description="DUF6314 domain-containing protein" evidence="1">
    <location>
        <begin position="21"/>
        <end position="472"/>
    </location>
</feature>
<organism evidence="3">
    <name type="scientific">Amorphochlora amoebiformis</name>
    <dbReference type="NCBI Taxonomy" id="1561963"/>
    <lineage>
        <taxon>Eukaryota</taxon>
        <taxon>Sar</taxon>
        <taxon>Rhizaria</taxon>
        <taxon>Cercozoa</taxon>
        <taxon>Chlorarachniophyceae</taxon>
        <taxon>Amorphochlora</taxon>
    </lineage>
</organism>
<dbReference type="AlphaFoldDB" id="A0A7S0D4W5"/>
<feature type="domain" description="DUF6314" evidence="2">
    <location>
        <begin position="306"/>
        <end position="467"/>
    </location>
</feature>
<accession>A0A7S0D4W5</accession>
<evidence type="ECO:0000259" key="2">
    <source>
        <dbReference type="Pfam" id="PF19834"/>
    </source>
</evidence>